<dbReference type="AlphaFoldDB" id="A0A834GHV7"/>
<dbReference type="GO" id="GO:0004672">
    <property type="term" value="F:protein kinase activity"/>
    <property type="evidence" value="ECO:0007669"/>
    <property type="project" value="InterPro"/>
</dbReference>
<evidence type="ECO:0000256" key="2">
    <source>
        <dbReference type="PROSITE-ProRule" id="PRU10141"/>
    </source>
</evidence>
<comment type="caution">
    <text evidence="6">The sequence shown here is derived from an EMBL/GenBank/DDBJ whole genome shotgun (WGS) entry which is preliminary data.</text>
</comment>
<feature type="binding site" evidence="2">
    <location>
        <position position="452"/>
    </location>
    <ligand>
        <name>ATP</name>
        <dbReference type="ChEBI" id="CHEBI:30616"/>
    </ligand>
</feature>
<feature type="region of interest" description="Disordered" evidence="3">
    <location>
        <begin position="705"/>
        <end position="729"/>
    </location>
</feature>
<dbReference type="InterPro" id="IPR001245">
    <property type="entry name" value="Ser-Thr/Tyr_kinase_cat_dom"/>
</dbReference>
<evidence type="ECO:0000256" key="3">
    <source>
        <dbReference type="SAM" id="MobiDB-lite"/>
    </source>
</evidence>
<dbReference type="Proteomes" id="UP000626092">
    <property type="component" value="Unassembled WGS sequence"/>
</dbReference>
<accession>A0A834GHV7</accession>
<keyword evidence="2" id="KW-0547">Nucleotide-binding</keyword>
<keyword evidence="2" id="KW-0067">ATP-binding</keyword>
<evidence type="ECO:0000259" key="5">
    <source>
        <dbReference type="PROSITE" id="PS50011"/>
    </source>
</evidence>
<keyword evidence="4" id="KW-0812">Transmembrane</keyword>
<protein>
    <recommendedName>
        <fullName evidence="5">Protein kinase domain-containing protein</fullName>
    </recommendedName>
</protein>
<feature type="domain" description="Protein kinase" evidence="5">
    <location>
        <begin position="424"/>
        <end position="694"/>
    </location>
</feature>
<dbReference type="Gene3D" id="1.10.510.10">
    <property type="entry name" value="Transferase(Phosphotransferase) domain 1"/>
    <property type="match status" value="2"/>
</dbReference>
<organism evidence="6 7">
    <name type="scientific">Rhododendron simsii</name>
    <name type="common">Sims's rhododendron</name>
    <dbReference type="NCBI Taxonomy" id="118357"/>
    <lineage>
        <taxon>Eukaryota</taxon>
        <taxon>Viridiplantae</taxon>
        <taxon>Streptophyta</taxon>
        <taxon>Embryophyta</taxon>
        <taxon>Tracheophyta</taxon>
        <taxon>Spermatophyta</taxon>
        <taxon>Magnoliopsida</taxon>
        <taxon>eudicotyledons</taxon>
        <taxon>Gunneridae</taxon>
        <taxon>Pentapetalae</taxon>
        <taxon>asterids</taxon>
        <taxon>Ericales</taxon>
        <taxon>Ericaceae</taxon>
        <taxon>Ericoideae</taxon>
        <taxon>Rhodoreae</taxon>
        <taxon>Rhododendron</taxon>
    </lineage>
</organism>
<dbReference type="EMBL" id="WJXA01000008">
    <property type="protein sequence ID" value="KAF7135168.1"/>
    <property type="molecule type" value="Genomic_DNA"/>
</dbReference>
<dbReference type="PANTHER" id="PTHR45631">
    <property type="entry name" value="OS07G0107800 PROTEIN-RELATED"/>
    <property type="match status" value="1"/>
</dbReference>
<sequence length="729" mass="82133">MRVREAPEKEKVNLPEKKLEVSIVRTRDKPPRLLGQAFPNGVCLFDSIRNADLGSNGDVNGSHLLYAALVFVSHNSNSLSGATGQIRKTKGLASRLRRSRFISIDCGMPEDYFKSVPDYGPERYYRSDKKFVNTGINSNISEEYKPEDPDPRLASLRSFPQGTRNCYTLRPEQGKNNTYVIRAWFWYGNYDEQKKPPKFDIHIGENQWQRFAEPIKKFSKPEIMYVASTDCIHVCLLNTDEGTPFISALELVHLNGPLYNSTTGGMDLYIRNFMGSSTETWITDDLGRGWSHQAVNDSKNISTTLPINSTRSTSLPDDNHVPVEIRSSGEIRLSLVRTNRSTLPPILNALEIYLEKELLLSDSCEQTKNRNTIAIIVASVVPSIMLLSAIAILWSLKRRRRTEGRTLKPRNRRFTHSEVVNITNNFERVIGKGGFGTVFLGYLEDGTEVAVKMLSRPLSQGSEQFWTEAKLLVAISLAELLTTVHHRNVASLIGYCDQGSNTALLYEYMANGNLKECLQDQNRAVLTWKQRLQIAIDAAQGLPTPIRILFMEFGLVLIMIPETSFCIWQFSFWVIRTAFVAYKLHYNWQYCITSRLTEKSDVYSFGIVLLELITGQPAVIKNEDNTHIVQWVMPMLERGEINSIADPRLQGDFDSNSVWKALEIAIACVPSSAVQRLSMSQVLGELNECLEIYLPSGGPLEISKGSSSGIDYSRNPLDLESSMSAPQAR</sequence>
<evidence type="ECO:0000256" key="1">
    <source>
        <dbReference type="ARBA" id="ARBA00004167"/>
    </source>
</evidence>
<keyword evidence="4" id="KW-1133">Transmembrane helix</keyword>
<evidence type="ECO:0000313" key="7">
    <source>
        <dbReference type="Proteomes" id="UP000626092"/>
    </source>
</evidence>
<dbReference type="InterPro" id="IPR011009">
    <property type="entry name" value="Kinase-like_dom_sf"/>
</dbReference>
<dbReference type="GO" id="GO:0005524">
    <property type="term" value="F:ATP binding"/>
    <property type="evidence" value="ECO:0007669"/>
    <property type="project" value="UniProtKB-UniRule"/>
</dbReference>
<dbReference type="SUPFAM" id="SSF56112">
    <property type="entry name" value="Protein kinase-like (PK-like)"/>
    <property type="match status" value="1"/>
</dbReference>
<keyword evidence="7" id="KW-1185">Reference proteome</keyword>
<feature type="transmembrane region" description="Helical" evidence="4">
    <location>
        <begin position="553"/>
        <end position="575"/>
    </location>
</feature>
<proteinExistence type="predicted"/>
<dbReference type="Pfam" id="PF12819">
    <property type="entry name" value="Malectin_like"/>
    <property type="match status" value="1"/>
</dbReference>
<dbReference type="InterPro" id="IPR017441">
    <property type="entry name" value="Protein_kinase_ATP_BS"/>
</dbReference>
<name>A0A834GHV7_RHOSS</name>
<keyword evidence="4" id="KW-0472">Membrane</keyword>
<dbReference type="PROSITE" id="PS50011">
    <property type="entry name" value="PROTEIN_KINASE_DOM"/>
    <property type="match status" value="1"/>
</dbReference>
<dbReference type="InterPro" id="IPR000719">
    <property type="entry name" value="Prot_kinase_dom"/>
</dbReference>
<dbReference type="PROSITE" id="PS00107">
    <property type="entry name" value="PROTEIN_KINASE_ATP"/>
    <property type="match status" value="1"/>
</dbReference>
<gene>
    <name evidence="6" type="ORF">RHSIM_Rhsim08G0229300</name>
</gene>
<dbReference type="OrthoDB" id="2017114at2759"/>
<evidence type="ECO:0000313" key="6">
    <source>
        <dbReference type="EMBL" id="KAF7135168.1"/>
    </source>
</evidence>
<reference evidence="6" key="1">
    <citation type="submission" date="2019-11" db="EMBL/GenBank/DDBJ databases">
        <authorList>
            <person name="Liu Y."/>
            <person name="Hou J."/>
            <person name="Li T.-Q."/>
            <person name="Guan C.-H."/>
            <person name="Wu X."/>
            <person name="Wu H.-Z."/>
            <person name="Ling F."/>
            <person name="Zhang R."/>
            <person name="Shi X.-G."/>
            <person name="Ren J.-P."/>
            <person name="Chen E.-F."/>
            <person name="Sun J.-M."/>
        </authorList>
    </citation>
    <scope>NUCLEOTIDE SEQUENCE</scope>
    <source>
        <strain evidence="6">Adult_tree_wgs_1</strain>
        <tissue evidence="6">Leaves</tissue>
    </source>
</reference>
<dbReference type="InterPro" id="IPR024788">
    <property type="entry name" value="Malectin-like_Carb-bd_dom"/>
</dbReference>
<feature type="transmembrane region" description="Helical" evidence="4">
    <location>
        <begin position="373"/>
        <end position="396"/>
    </location>
</feature>
<comment type="subcellular location">
    <subcellularLocation>
        <location evidence="1">Membrane</location>
        <topology evidence="1">Single-pass membrane protein</topology>
    </subcellularLocation>
</comment>
<dbReference type="GO" id="GO:0016020">
    <property type="term" value="C:membrane"/>
    <property type="evidence" value="ECO:0007669"/>
    <property type="project" value="UniProtKB-SubCell"/>
</dbReference>
<dbReference type="Pfam" id="PF07714">
    <property type="entry name" value="PK_Tyr_Ser-Thr"/>
    <property type="match status" value="1"/>
</dbReference>
<dbReference type="PANTHER" id="PTHR45631:SF202">
    <property type="entry name" value="SENESCENCE-INDUCED RECEPTOR-LIKE SERINE_THREONINE-PROTEIN KINASE"/>
    <property type="match status" value="1"/>
</dbReference>
<evidence type="ECO:0000256" key="4">
    <source>
        <dbReference type="SAM" id="Phobius"/>
    </source>
</evidence>